<evidence type="ECO:0000313" key="8">
    <source>
        <dbReference type="Proteomes" id="UP000494363"/>
    </source>
</evidence>
<dbReference type="GO" id="GO:0005886">
    <property type="term" value="C:plasma membrane"/>
    <property type="evidence" value="ECO:0007669"/>
    <property type="project" value="UniProtKB-SubCell"/>
</dbReference>
<comment type="subcellular location">
    <subcellularLocation>
        <location evidence="1">Cell membrane</location>
    </subcellularLocation>
</comment>
<evidence type="ECO:0000313" key="7">
    <source>
        <dbReference type="EMBL" id="CAB3745672.1"/>
    </source>
</evidence>
<keyword evidence="8" id="KW-1185">Reference proteome</keyword>
<feature type="domain" description="ABC transporter substrate-binding protein PnrA-like" evidence="6">
    <location>
        <begin position="55"/>
        <end position="299"/>
    </location>
</feature>
<accession>A0A6J5CXG3</accession>
<evidence type="ECO:0000259" key="6">
    <source>
        <dbReference type="Pfam" id="PF02608"/>
    </source>
</evidence>
<dbReference type="PANTHER" id="PTHR34296">
    <property type="entry name" value="TRANSCRIPTIONAL ACTIVATOR PROTEIN MED"/>
    <property type="match status" value="1"/>
</dbReference>
<gene>
    <name evidence="7" type="ORF">LMG29542_00009</name>
</gene>
<keyword evidence="4" id="KW-0472">Membrane</keyword>
<reference evidence="7 8" key="1">
    <citation type="submission" date="2020-04" db="EMBL/GenBank/DDBJ databases">
        <authorList>
            <person name="De Canck E."/>
        </authorList>
    </citation>
    <scope>NUCLEOTIDE SEQUENCE [LARGE SCALE GENOMIC DNA]</scope>
    <source>
        <strain evidence="7 8">LMG 29542</strain>
    </source>
</reference>
<keyword evidence="2" id="KW-1003">Cell membrane</keyword>
<keyword evidence="5" id="KW-0449">Lipoprotein</keyword>
<dbReference type="PANTHER" id="PTHR34296:SF2">
    <property type="entry name" value="ABC TRANSPORTER GUANOSINE-BINDING PROTEIN NUPN"/>
    <property type="match status" value="1"/>
</dbReference>
<evidence type="ECO:0000256" key="3">
    <source>
        <dbReference type="ARBA" id="ARBA00022729"/>
    </source>
</evidence>
<sequence length="316" mass="34019">MSIDYRSHKDDRRTEPHIARRRVMRAWVGLTILGAIPHGYAAVPFSPAAQNRFAVVLFIPYDTDDLGFSEAAYNGYLALRRSGYPVDVVSNADQMDAQQILVIIGRHHAAGVRGFILAGAELGAVTAAAAAHYPDAFFATVSGKARGSNIIDYCLDCQPLGGALAGAVAARESRSKVVGFVGGVEAVDGGEANRFRQAVLEAEPRATVLIDWTGDWGARKLATQLTEHQIRSGADIVVADANDAVIAAASRHRQVGAIGWMVDASRRYHNVVASVVVDTGVIFRRFVDAAATGHFVGGDYVVKESDHVWKIAWPRR</sequence>
<dbReference type="Gene3D" id="3.40.50.2300">
    <property type="match status" value="2"/>
</dbReference>
<organism evidence="7 8">
    <name type="scientific">Paraburkholderia humisilvae</name>
    <dbReference type="NCBI Taxonomy" id="627669"/>
    <lineage>
        <taxon>Bacteria</taxon>
        <taxon>Pseudomonadati</taxon>
        <taxon>Pseudomonadota</taxon>
        <taxon>Betaproteobacteria</taxon>
        <taxon>Burkholderiales</taxon>
        <taxon>Burkholderiaceae</taxon>
        <taxon>Paraburkholderia</taxon>
    </lineage>
</organism>
<proteinExistence type="predicted"/>
<dbReference type="AlphaFoldDB" id="A0A6J5CXG3"/>
<dbReference type="InterPro" id="IPR050957">
    <property type="entry name" value="BMP_lipoprotein"/>
</dbReference>
<keyword evidence="3" id="KW-0732">Signal</keyword>
<evidence type="ECO:0000256" key="1">
    <source>
        <dbReference type="ARBA" id="ARBA00004236"/>
    </source>
</evidence>
<dbReference type="EMBL" id="CADIKH010000001">
    <property type="protein sequence ID" value="CAB3745672.1"/>
    <property type="molecule type" value="Genomic_DNA"/>
</dbReference>
<evidence type="ECO:0000256" key="4">
    <source>
        <dbReference type="ARBA" id="ARBA00023136"/>
    </source>
</evidence>
<dbReference type="Proteomes" id="UP000494363">
    <property type="component" value="Unassembled WGS sequence"/>
</dbReference>
<evidence type="ECO:0000256" key="2">
    <source>
        <dbReference type="ARBA" id="ARBA00022475"/>
    </source>
</evidence>
<evidence type="ECO:0000256" key="5">
    <source>
        <dbReference type="ARBA" id="ARBA00023288"/>
    </source>
</evidence>
<dbReference type="Pfam" id="PF02608">
    <property type="entry name" value="Bmp"/>
    <property type="match status" value="1"/>
</dbReference>
<dbReference type="RefSeq" id="WP_246355611.1">
    <property type="nucleotide sequence ID" value="NZ_CADIKH010000001.1"/>
</dbReference>
<dbReference type="InterPro" id="IPR003760">
    <property type="entry name" value="PnrA-like"/>
</dbReference>
<protein>
    <recommendedName>
        <fullName evidence="6">ABC transporter substrate-binding protein PnrA-like domain-containing protein</fullName>
    </recommendedName>
</protein>
<name>A0A6J5CXG3_9BURK</name>